<dbReference type="OrthoDB" id="2444054at2759"/>
<sequence length="87" mass="10284">VIDLQHSLLYKHPNWFNTSDDIKTKIKKNIHLTLADIFKQLKQQNPNLTQKQVHDNDESSQIFEEYKLLLQDALKIVQEQENGNNIQ</sequence>
<accession>A0A9N9HJG0</accession>
<feature type="non-terminal residue" evidence="1">
    <location>
        <position position="87"/>
    </location>
</feature>
<organism evidence="1 2">
    <name type="scientific">Dentiscutata erythropus</name>
    <dbReference type="NCBI Taxonomy" id="1348616"/>
    <lineage>
        <taxon>Eukaryota</taxon>
        <taxon>Fungi</taxon>
        <taxon>Fungi incertae sedis</taxon>
        <taxon>Mucoromycota</taxon>
        <taxon>Glomeromycotina</taxon>
        <taxon>Glomeromycetes</taxon>
        <taxon>Diversisporales</taxon>
        <taxon>Gigasporaceae</taxon>
        <taxon>Dentiscutata</taxon>
    </lineage>
</organism>
<evidence type="ECO:0000313" key="2">
    <source>
        <dbReference type="Proteomes" id="UP000789405"/>
    </source>
</evidence>
<name>A0A9N9HJG0_9GLOM</name>
<protein>
    <submittedName>
        <fullName evidence="1">9047_t:CDS:1</fullName>
    </submittedName>
</protein>
<reference evidence="1" key="1">
    <citation type="submission" date="2021-06" db="EMBL/GenBank/DDBJ databases">
        <authorList>
            <person name="Kallberg Y."/>
            <person name="Tangrot J."/>
            <person name="Rosling A."/>
        </authorList>
    </citation>
    <scope>NUCLEOTIDE SEQUENCE</scope>
    <source>
        <strain evidence="1">MA453B</strain>
    </source>
</reference>
<gene>
    <name evidence="1" type="ORF">DERYTH_LOCUS12554</name>
</gene>
<evidence type="ECO:0000313" key="1">
    <source>
        <dbReference type="EMBL" id="CAG8693950.1"/>
    </source>
</evidence>
<dbReference type="EMBL" id="CAJVPY010008301">
    <property type="protein sequence ID" value="CAG8693950.1"/>
    <property type="molecule type" value="Genomic_DNA"/>
</dbReference>
<dbReference type="AlphaFoldDB" id="A0A9N9HJG0"/>
<proteinExistence type="predicted"/>
<dbReference type="Proteomes" id="UP000789405">
    <property type="component" value="Unassembled WGS sequence"/>
</dbReference>
<keyword evidence="2" id="KW-1185">Reference proteome</keyword>
<comment type="caution">
    <text evidence="1">The sequence shown here is derived from an EMBL/GenBank/DDBJ whole genome shotgun (WGS) entry which is preliminary data.</text>
</comment>